<dbReference type="Pfam" id="PF02446">
    <property type="entry name" value="Glyco_hydro_77"/>
    <property type="match status" value="1"/>
</dbReference>
<evidence type="ECO:0000256" key="3">
    <source>
        <dbReference type="ARBA" id="ARBA00012560"/>
    </source>
</evidence>
<dbReference type="SUPFAM" id="SSF51445">
    <property type="entry name" value="(Trans)glycosidases"/>
    <property type="match status" value="2"/>
</dbReference>
<evidence type="ECO:0000256" key="8">
    <source>
        <dbReference type="ARBA" id="ARBA00031423"/>
    </source>
</evidence>
<keyword evidence="6 10" id="KW-0808">Transferase</keyword>
<evidence type="ECO:0000313" key="12">
    <source>
        <dbReference type="EMBL" id="MDR6944070.1"/>
    </source>
</evidence>
<dbReference type="Gene3D" id="3.30.750.90">
    <property type="match status" value="1"/>
</dbReference>
<proteinExistence type="inferred from homology"/>
<dbReference type="EMBL" id="JAVDUU010000004">
    <property type="protein sequence ID" value="MDR6944070.1"/>
    <property type="molecule type" value="Genomic_DNA"/>
</dbReference>
<dbReference type="RefSeq" id="WP_310099473.1">
    <property type="nucleotide sequence ID" value="NZ_JAVDUU010000004.1"/>
</dbReference>
<dbReference type="CDD" id="cd11336">
    <property type="entry name" value="AmyAc_MTSase"/>
    <property type="match status" value="1"/>
</dbReference>
<dbReference type="InterPro" id="IPR003385">
    <property type="entry name" value="Glyco_hydro_77"/>
</dbReference>
<comment type="catalytic activity">
    <reaction evidence="1 10">
        <text>Transfers a segment of a (1-&gt;4)-alpha-D-glucan to a new position in an acceptor, which may be glucose or a (1-&gt;4)-alpha-D-glucan.</text>
        <dbReference type="EC" id="2.4.1.25"/>
    </reaction>
</comment>
<feature type="domain" description="Glycosyl hydrolase family 13 catalytic" evidence="11">
    <location>
        <begin position="18"/>
        <end position="487"/>
    </location>
</feature>
<dbReference type="InterPro" id="IPR017853">
    <property type="entry name" value="GH"/>
</dbReference>
<evidence type="ECO:0000259" key="11">
    <source>
        <dbReference type="SMART" id="SM00642"/>
    </source>
</evidence>
<name>A0ABU1TGW2_9SPHI</name>
<dbReference type="Gene3D" id="3.20.20.80">
    <property type="entry name" value="Glycosidases"/>
    <property type="match status" value="4"/>
</dbReference>
<evidence type="ECO:0000256" key="1">
    <source>
        <dbReference type="ARBA" id="ARBA00000439"/>
    </source>
</evidence>
<dbReference type="EC" id="2.4.1.25" evidence="3 10"/>
<dbReference type="SMART" id="SM00642">
    <property type="entry name" value="Aamy"/>
    <property type="match status" value="1"/>
</dbReference>
<reference evidence="12 13" key="1">
    <citation type="submission" date="2023-07" db="EMBL/GenBank/DDBJ databases">
        <title>Sorghum-associated microbial communities from plants grown in Nebraska, USA.</title>
        <authorList>
            <person name="Schachtman D."/>
        </authorList>
    </citation>
    <scope>NUCLEOTIDE SEQUENCE [LARGE SCALE GENOMIC DNA]</scope>
    <source>
        <strain evidence="12 13">3262</strain>
    </source>
</reference>
<dbReference type="NCBIfam" id="TIGR00217">
    <property type="entry name" value="malQ"/>
    <property type="match status" value="1"/>
</dbReference>
<evidence type="ECO:0000256" key="5">
    <source>
        <dbReference type="ARBA" id="ARBA00022676"/>
    </source>
</evidence>
<evidence type="ECO:0000256" key="9">
    <source>
        <dbReference type="ARBA" id="ARBA00031501"/>
    </source>
</evidence>
<dbReference type="PANTHER" id="PTHR32438">
    <property type="entry name" value="4-ALPHA-GLUCANOTRANSFERASE DPE1, CHLOROPLASTIC/AMYLOPLASTIC"/>
    <property type="match status" value="1"/>
</dbReference>
<keyword evidence="5 10" id="KW-0328">Glycosyltransferase</keyword>
<comment type="similarity">
    <text evidence="2 10">Belongs to the disproportionating enzyme family.</text>
</comment>
<dbReference type="InterPro" id="IPR006047">
    <property type="entry name" value="GH13_cat_dom"/>
</dbReference>
<organism evidence="12 13">
    <name type="scientific">Mucilaginibacter pocheonensis</name>
    <dbReference type="NCBI Taxonomy" id="398050"/>
    <lineage>
        <taxon>Bacteria</taxon>
        <taxon>Pseudomonadati</taxon>
        <taxon>Bacteroidota</taxon>
        <taxon>Sphingobacteriia</taxon>
        <taxon>Sphingobacteriales</taxon>
        <taxon>Sphingobacteriaceae</taxon>
        <taxon>Mucilaginibacter</taxon>
    </lineage>
</organism>
<dbReference type="Gene3D" id="3.30.1590.10">
    <property type="entry name" value="Maltooligosyl trehalose synthase, domain 2"/>
    <property type="match status" value="1"/>
</dbReference>
<evidence type="ECO:0000313" key="13">
    <source>
        <dbReference type="Proteomes" id="UP001247620"/>
    </source>
</evidence>
<keyword evidence="13" id="KW-1185">Reference proteome</keyword>
<evidence type="ECO:0000256" key="10">
    <source>
        <dbReference type="RuleBase" id="RU361207"/>
    </source>
</evidence>
<dbReference type="Proteomes" id="UP001247620">
    <property type="component" value="Unassembled WGS sequence"/>
</dbReference>
<comment type="caution">
    <text evidence="12">The sequence shown here is derived from an EMBL/GenBank/DDBJ whole genome shotgun (WGS) entry which is preliminary data.</text>
</comment>
<sequence length="1385" mass="159874">MFNPISTYRIQFHKDFTFKNFSDIIPYLHKLGVNTVYASPIFEAAPGSNHGYDVINPLRINPEIGTLEELQEISEKLKGLQMNWLQDIVPNHMAFHCGNSWLMDVLENGRASKFSSFFDINWEAPAFNGRLMVPFLGNTLPDVIRNNELSIAFKEGKFWLCYADQQYPINLDSVIRILGSVNKGQPAVVQQLLANAKYVKDRPGLSAEVIAILKSGWPAVKKFIDQVLDIINQNNRLLQQIADEQYYQLSYWQDSDRQINYRRFFTVNGLICLNIQDEEVFTEYHRFIKELLDQGLFQGLRIDHIDGLSDPKSYLERLRALAGEETYIVVEKILEDDEQFPLDWPVQGNTGYDFLGMVNNLFTSVNNKKLFTDFYRELADDKQQVGRSIFEKKAAILYHHMGGELDSLLQLFESINFGGNKQLAKAAPGKLKDAIAEFLIQCPVYRYYGNQLPLNPGEARDVTAIFRNIATAKPGLKTIAQSLNKLFTGKVSEADKPGVIKFYRRCMQFTGPLMAKGVEDTLMYTYGRFIGHNEVGDSPDAFGIKISQFHTRMQARQKNWPLSINGTSTHDTKRGEDVRAKLNVLTDIPQEWFDLIRDWQQKYAKFKKAHAPDFNDEYLIYQTIAGVSQLPAQADDNLQERLDAYLTKALREAKRHTQWANPDETYEKGTLEFAQKLLNNGSFQKSLQALEERISAPFTMNALMQVLLKLTCPGVPDIYQGCELWDFSLVDPDNRRPVDYRLRSRLLKEVMLAGLRQLWEHRHNGACKLWLTNKLLELRKSFTKLFALGEYIPLQVKGKYRENLIAFARQYQRQWLIVIAPLHLAAVIDNDDINALNWEDTFIVLPDDAPLEWYSVLTNKKSILNQQFPVAGIFEDFPFGVLRSKEPSNKRSAGVIMHITSLPSPYGIGDLGPEARLFASFLSKAHQRYWQVLPVNPTEAAASYSPYSAFSAMAGNIMLISPDDLVRDGFLNYREVAKYQMPATNTVCYQETWALKSDLFETAFRHFADSELFKPDYDLFVQNERHWLDDFALYDVLKRHHNGLPWYKWPSNFKHRERKALADFSRQHSRELDKARWLQFIFFRQWTELKANINKSGITFMGDLPFYVGYDSVDVWANPQLFDLDADKNIAGVAGVPPDYFNSNGQLWSMPVYQWEAHKTTGYSWWINRMKRNAEFFDVIRLDHFRAFHDFWRVSAEESNAVNGEWRPSPGIEIFEILKKELGKLPFVAEDLGDINEGVYKLRDRAGLPGMNVLQYAFGEDMPVSVHAPHNHVINSITYTGTHDNNTTLGWFNQNCTPIEHLHLSAYFKIKVNRQNVNRLMNELCYSSVASLAILPMQDILRLDHHSRLNMPASKEGNWLWRFDKKLLTEKVIKTLKLLVRQYNR</sequence>
<keyword evidence="7 10" id="KW-0119">Carbohydrate metabolism</keyword>
<dbReference type="PANTHER" id="PTHR32438:SF5">
    <property type="entry name" value="4-ALPHA-GLUCANOTRANSFERASE DPE1, CHLOROPLASTIC_AMYLOPLASTIC"/>
    <property type="match status" value="1"/>
</dbReference>
<evidence type="ECO:0000256" key="7">
    <source>
        <dbReference type="ARBA" id="ARBA00023277"/>
    </source>
</evidence>
<gene>
    <name evidence="12" type="ORF">J2W55_003930</name>
</gene>
<evidence type="ECO:0000256" key="6">
    <source>
        <dbReference type="ARBA" id="ARBA00022679"/>
    </source>
</evidence>
<dbReference type="NCBIfam" id="NF011080">
    <property type="entry name" value="PRK14508.1-3"/>
    <property type="match status" value="1"/>
</dbReference>
<dbReference type="NCBIfam" id="TIGR02401">
    <property type="entry name" value="trehalose_TreY"/>
    <property type="match status" value="1"/>
</dbReference>
<accession>A0ABU1TGW2</accession>
<dbReference type="Pfam" id="PF00128">
    <property type="entry name" value="Alpha-amylase"/>
    <property type="match status" value="1"/>
</dbReference>
<evidence type="ECO:0000256" key="2">
    <source>
        <dbReference type="ARBA" id="ARBA00005684"/>
    </source>
</evidence>
<dbReference type="InterPro" id="IPR012767">
    <property type="entry name" value="Trehalose_TreY"/>
</dbReference>
<protein>
    <recommendedName>
        <fullName evidence="4 10">4-alpha-glucanotransferase</fullName>
        <ecNumber evidence="3 10">2.4.1.25</ecNumber>
    </recommendedName>
    <alternativeName>
        <fullName evidence="8 10">Amylomaltase</fullName>
    </alternativeName>
    <alternativeName>
        <fullName evidence="9 10">Disproportionating enzyme</fullName>
    </alternativeName>
</protein>
<evidence type="ECO:0000256" key="4">
    <source>
        <dbReference type="ARBA" id="ARBA00020295"/>
    </source>
</evidence>